<comment type="caution">
    <text evidence="2">The sequence shown here is derived from an EMBL/GenBank/DDBJ whole genome shotgun (WGS) entry which is preliminary data.</text>
</comment>
<reference evidence="3" key="1">
    <citation type="journal article" date="2019" name="Int. J. Syst. Evol. Microbiol.">
        <title>The Global Catalogue of Microorganisms (GCM) 10K type strain sequencing project: providing services to taxonomists for standard genome sequencing and annotation.</title>
        <authorList>
            <consortium name="The Broad Institute Genomics Platform"/>
            <consortium name="The Broad Institute Genome Sequencing Center for Infectious Disease"/>
            <person name="Wu L."/>
            <person name="Ma J."/>
        </authorList>
    </citation>
    <scope>NUCLEOTIDE SEQUENCE [LARGE SCALE GENOMIC DNA]</scope>
    <source>
        <strain evidence="3">JCM 15589</strain>
    </source>
</reference>
<feature type="domain" description="HTH marR-type" evidence="1">
    <location>
        <begin position="4"/>
        <end position="139"/>
    </location>
</feature>
<dbReference type="Gene3D" id="1.10.10.10">
    <property type="entry name" value="Winged helix-like DNA-binding domain superfamily/Winged helix DNA-binding domain"/>
    <property type="match status" value="1"/>
</dbReference>
<name>A0ABP4VF53_9MICO</name>
<accession>A0ABP4VF53</accession>
<proteinExistence type="predicted"/>
<gene>
    <name evidence="2" type="ORF">GCM10009809_20790</name>
</gene>
<dbReference type="PROSITE" id="PS50995">
    <property type="entry name" value="HTH_MARR_2"/>
    <property type="match status" value="1"/>
</dbReference>
<dbReference type="InterPro" id="IPR036390">
    <property type="entry name" value="WH_DNA-bd_sf"/>
</dbReference>
<dbReference type="InterPro" id="IPR039422">
    <property type="entry name" value="MarR/SlyA-like"/>
</dbReference>
<evidence type="ECO:0000313" key="2">
    <source>
        <dbReference type="EMBL" id="GAA1724827.1"/>
    </source>
</evidence>
<dbReference type="EMBL" id="BAAAPM010000003">
    <property type="protein sequence ID" value="GAA1724827.1"/>
    <property type="molecule type" value="Genomic_DNA"/>
</dbReference>
<dbReference type="PANTHER" id="PTHR33164">
    <property type="entry name" value="TRANSCRIPTIONAL REGULATOR, MARR FAMILY"/>
    <property type="match status" value="1"/>
</dbReference>
<protein>
    <recommendedName>
        <fullName evidence="1">HTH marR-type domain-containing protein</fullName>
    </recommendedName>
</protein>
<evidence type="ECO:0000313" key="3">
    <source>
        <dbReference type="Proteomes" id="UP001501138"/>
    </source>
</evidence>
<sequence length="144" mass="15342">MEPSRSDLVTLDRALLALRRFLSAPRVLDDDGHQVELSTLLVLDELPAEGQTVRDVATRLGVAHSTASRFVSRAERAGMTARAASPSDGRQTLVVPTSAGLELAARAVAFRLDRLAGIVDDWAPGDVRALADGLARFARADGAR</sequence>
<evidence type="ECO:0000259" key="1">
    <source>
        <dbReference type="PROSITE" id="PS50995"/>
    </source>
</evidence>
<dbReference type="RefSeq" id="WP_344248284.1">
    <property type="nucleotide sequence ID" value="NZ_BAAAPM010000003.1"/>
</dbReference>
<dbReference type="SUPFAM" id="SSF46785">
    <property type="entry name" value="Winged helix' DNA-binding domain"/>
    <property type="match status" value="1"/>
</dbReference>
<dbReference type="InterPro" id="IPR036388">
    <property type="entry name" value="WH-like_DNA-bd_sf"/>
</dbReference>
<dbReference type="InterPro" id="IPR000835">
    <property type="entry name" value="HTH_MarR-typ"/>
</dbReference>
<dbReference type="Proteomes" id="UP001501138">
    <property type="component" value="Unassembled WGS sequence"/>
</dbReference>
<keyword evidence="3" id="KW-1185">Reference proteome</keyword>
<organism evidence="2 3">
    <name type="scientific">Isoptericola hypogeus</name>
    <dbReference type="NCBI Taxonomy" id="300179"/>
    <lineage>
        <taxon>Bacteria</taxon>
        <taxon>Bacillati</taxon>
        <taxon>Actinomycetota</taxon>
        <taxon>Actinomycetes</taxon>
        <taxon>Micrococcales</taxon>
        <taxon>Promicromonosporaceae</taxon>
        <taxon>Isoptericola</taxon>
    </lineage>
</organism>
<dbReference type="PANTHER" id="PTHR33164:SF99">
    <property type="entry name" value="MARR FAMILY REGULATORY PROTEIN"/>
    <property type="match status" value="1"/>
</dbReference>
<dbReference type="SMART" id="SM00347">
    <property type="entry name" value="HTH_MARR"/>
    <property type="match status" value="1"/>
</dbReference>
<dbReference type="Pfam" id="PF12802">
    <property type="entry name" value="MarR_2"/>
    <property type="match status" value="1"/>
</dbReference>